<accession>A0A9N9LHI4</accession>
<dbReference type="Proteomes" id="UP000701801">
    <property type="component" value="Unassembled WGS sequence"/>
</dbReference>
<reference evidence="1" key="1">
    <citation type="submission" date="2021-07" db="EMBL/GenBank/DDBJ databases">
        <authorList>
            <person name="Durling M."/>
        </authorList>
    </citation>
    <scope>NUCLEOTIDE SEQUENCE</scope>
</reference>
<dbReference type="Gene3D" id="3.40.50.150">
    <property type="entry name" value="Vaccinia Virus protein VP39"/>
    <property type="match status" value="1"/>
</dbReference>
<dbReference type="SUPFAM" id="SSF53335">
    <property type="entry name" value="S-adenosyl-L-methionine-dependent methyltransferases"/>
    <property type="match status" value="1"/>
</dbReference>
<protein>
    <submittedName>
        <fullName evidence="1">Uncharacterized protein</fullName>
    </submittedName>
</protein>
<keyword evidence="2" id="KW-1185">Reference proteome</keyword>
<dbReference type="AlphaFoldDB" id="A0A9N9LHI4"/>
<evidence type="ECO:0000313" key="1">
    <source>
        <dbReference type="EMBL" id="CAG8975304.1"/>
    </source>
</evidence>
<gene>
    <name evidence="1" type="ORF">HYALB_00010546</name>
</gene>
<comment type="caution">
    <text evidence="1">The sequence shown here is derived from an EMBL/GenBank/DDBJ whole genome shotgun (WGS) entry which is preliminary data.</text>
</comment>
<name>A0A9N9LHI4_9HELO</name>
<sequence length="268" mass="30069">MTSSTGSVQPAPSFDDFLKGIYLRQEDEYERLRLQHELHKTAISGELVRVPLSKTDPLRILDSGTGDGTWMVDVLKHYPNAELHFEQLKDIPSSISLKVQNVLDEWPAEDQNAYDLVHQRYCLTQFSAEKGAAIIKRLYGNVKPGGYLQIVESNITGFDRGDGVDGRENNVEIIKAMDYFNKEFTRRGLKPRPGPSAGEWMHKAGAVEADEKIMSFDVGIKAATLEEQTSTITNITAIIDNFAAMGARDPNYWFKPDDFKALKQGVIE</sequence>
<dbReference type="InterPro" id="IPR029063">
    <property type="entry name" value="SAM-dependent_MTases_sf"/>
</dbReference>
<dbReference type="Pfam" id="PF13489">
    <property type="entry name" value="Methyltransf_23"/>
    <property type="match status" value="1"/>
</dbReference>
<proteinExistence type="predicted"/>
<dbReference type="EMBL" id="CAJVRM010000132">
    <property type="protein sequence ID" value="CAG8975304.1"/>
    <property type="molecule type" value="Genomic_DNA"/>
</dbReference>
<organism evidence="1 2">
    <name type="scientific">Hymenoscyphus albidus</name>
    <dbReference type="NCBI Taxonomy" id="595503"/>
    <lineage>
        <taxon>Eukaryota</taxon>
        <taxon>Fungi</taxon>
        <taxon>Dikarya</taxon>
        <taxon>Ascomycota</taxon>
        <taxon>Pezizomycotina</taxon>
        <taxon>Leotiomycetes</taxon>
        <taxon>Helotiales</taxon>
        <taxon>Helotiaceae</taxon>
        <taxon>Hymenoscyphus</taxon>
    </lineage>
</organism>
<dbReference type="OrthoDB" id="3557474at2759"/>
<evidence type="ECO:0000313" key="2">
    <source>
        <dbReference type="Proteomes" id="UP000701801"/>
    </source>
</evidence>